<evidence type="ECO:0000313" key="1">
    <source>
        <dbReference type="EMBL" id="MBB3151176.1"/>
    </source>
</evidence>
<evidence type="ECO:0008006" key="3">
    <source>
        <dbReference type="Google" id="ProtNLM"/>
    </source>
</evidence>
<comment type="caution">
    <text evidence="1">The sequence shown here is derived from an EMBL/GenBank/DDBJ whole genome shotgun (WGS) entry which is preliminary data.</text>
</comment>
<dbReference type="Pfam" id="PF08282">
    <property type="entry name" value="Hydrolase_3"/>
    <property type="match status" value="1"/>
</dbReference>
<dbReference type="NCBIfam" id="TIGR00099">
    <property type="entry name" value="Cof-subfamily"/>
    <property type="match status" value="1"/>
</dbReference>
<dbReference type="Gene3D" id="3.30.1240.10">
    <property type="match status" value="1"/>
</dbReference>
<name>A0A7W5C4Y4_9BACL</name>
<dbReference type="InterPro" id="IPR000150">
    <property type="entry name" value="Cof"/>
</dbReference>
<protein>
    <recommendedName>
        <fullName evidence="3">HAD family phosphatase</fullName>
    </recommendedName>
</protein>
<dbReference type="SFLD" id="SFLDG01140">
    <property type="entry name" value="C2.B:_Phosphomannomutase_and_P"/>
    <property type="match status" value="1"/>
</dbReference>
<dbReference type="CDD" id="cd07516">
    <property type="entry name" value="HAD_Pase"/>
    <property type="match status" value="1"/>
</dbReference>
<evidence type="ECO:0000313" key="2">
    <source>
        <dbReference type="Proteomes" id="UP000518605"/>
    </source>
</evidence>
<dbReference type="InterPro" id="IPR036412">
    <property type="entry name" value="HAD-like_sf"/>
</dbReference>
<dbReference type="Proteomes" id="UP000518605">
    <property type="component" value="Unassembled WGS sequence"/>
</dbReference>
<organism evidence="1 2">
    <name type="scientific">Paenibacillus endophyticus</name>
    <dbReference type="NCBI Taxonomy" id="1294268"/>
    <lineage>
        <taxon>Bacteria</taxon>
        <taxon>Bacillati</taxon>
        <taxon>Bacillota</taxon>
        <taxon>Bacilli</taxon>
        <taxon>Bacillales</taxon>
        <taxon>Paenibacillaceae</taxon>
        <taxon>Paenibacillus</taxon>
    </lineage>
</organism>
<dbReference type="RefSeq" id="WP_183559911.1">
    <property type="nucleotide sequence ID" value="NZ_CBCSLB010000002.1"/>
</dbReference>
<reference evidence="1 2" key="1">
    <citation type="submission" date="2020-08" db="EMBL/GenBank/DDBJ databases">
        <title>Genomic Encyclopedia of Type Strains, Phase III (KMG-III): the genomes of soil and plant-associated and newly described type strains.</title>
        <authorList>
            <person name="Whitman W."/>
        </authorList>
    </citation>
    <scope>NUCLEOTIDE SEQUENCE [LARGE SCALE GENOMIC DNA]</scope>
    <source>
        <strain evidence="1 2">CECT 8234</strain>
    </source>
</reference>
<dbReference type="SUPFAM" id="SSF56784">
    <property type="entry name" value="HAD-like"/>
    <property type="match status" value="1"/>
</dbReference>
<accession>A0A7W5C4Y4</accession>
<proteinExistence type="predicted"/>
<dbReference type="GO" id="GO:0005829">
    <property type="term" value="C:cytosol"/>
    <property type="evidence" value="ECO:0007669"/>
    <property type="project" value="TreeGrafter"/>
</dbReference>
<keyword evidence="2" id="KW-1185">Reference proteome</keyword>
<dbReference type="InterPro" id="IPR006379">
    <property type="entry name" value="HAD-SF_hydro_IIB"/>
</dbReference>
<dbReference type="NCBIfam" id="TIGR01484">
    <property type="entry name" value="HAD-SF-IIB"/>
    <property type="match status" value="1"/>
</dbReference>
<dbReference type="AlphaFoldDB" id="A0A7W5C4Y4"/>
<dbReference type="SFLD" id="SFLDS00003">
    <property type="entry name" value="Haloacid_Dehalogenase"/>
    <property type="match status" value="1"/>
</dbReference>
<dbReference type="GO" id="GO:0016791">
    <property type="term" value="F:phosphatase activity"/>
    <property type="evidence" value="ECO:0007669"/>
    <property type="project" value="TreeGrafter"/>
</dbReference>
<dbReference type="EMBL" id="JACHXW010000003">
    <property type="protein sequence ID" value="MBB3151176.1"/>
    <property type="molecule type" value="Genomic_DNA"/>
</dbReference>
<gene>
    <name evidence="1" type="ORF">FHS16_001219</name>
</gene>
<dbReference type="PANTHER" id="PTHR10000:SF8">
    <property type="entry name" value="HAD SUPERFAMILY HYDROLASE-LIKE, TYPE 3"/>
    <property type="match status" value="1"/>
</dbReference>
<dbReference type="Gene3D" id="3.40.50.1000">
    <property type="entry name" value="HAD superfamily/HAD-like"/>
    <property type="match status" value="1"/>
</dbReference>
<sequence>MSLQYDLIALDVDGTLLRDDHVLTEVIKESVQEAAGKGAQIVLCTGRGPSGAIPILKELGLNGTVITHNGAATINADDQTIVHQFDMVPEHLLCYVAYCRDNGIHFDLNTAFEMMVESMTPDAEVMYGHYQARPTVQDFRLGLPIGLVKFTIFGSKEKMDAVQAEWAEWPKVLHFIRSGDFFIDVHHSEASKGRALQQLAEIRGIDRSRILAIGNYYNDITMLEFAGMGIAMGNSPDEVKRAADAVTYSNSEDGVAKALREYAWC</sequence>
<dbReference type="GO" id="GO:0000287">
    <property type="term" value="F:magnesium ion binding"/>
    <property type="evidence" value="ECO:0007669"/>
    <property type="project" value="TreeGrafter"/>
</dbReference>
<dbReference type="InterPro" id="IPR023214">
    <property type="entry name" value="HAD_sf"/>
</dbReference>
<dbReference type="PANTHER" id="PTHR10000">
    <property type="entry name" value="PHOSPHOSERINE PHOSPHATASE"/>
    <property type="match status" value="1"/>
</dbReference>